<gene>
    <name evidence="2" type="ORF">I596_3151</name>
</gene>
<dbReference type="STRING" id="1300342.I596_3151"/>
<name>A0A160DXU0_9GAMM</name>
<dbReference type="EMBL" id="CP015249">
    <property type="protein sequence ID" value="ANB19141.1"/>
    <property type="molecule type" value="Genomic_DNA"/>
</dbReference>
<feature type="transmembrane region" description="Helical" evidence="1">
    <location>
        <begin position="43"/>
        <end position="61"/>
    </location>
</feature>
<dbReference type="Proteomes" id="UP000076830">
    <property type="component" value="Chromosome"/>
</dbReference>
<keyword evidence="1" id="KW-1133">Transmembrane helix</keyword>
<evidence type="ECO:0000256" key="1">
    <source>
        <dbReference type="SAM" id="Phobius"/>
    </source>
</evidence>
<dbReference type="RefSeq" id="WP_150132187.1">
    <property type="nucleotide sequence ID" value="NZ_CP015249.1"/>
</dbReference>
<proteinExistence type="predicted"/>
<dbReference type="OrthoDB" id="5955251at2"/>
<organism evidence="2 3">
    <name type="scientific">Dokdonella koreensis DS-123</name>
    <dbReference type="NCBI Taxonomy" id="1300342"/>
    <lineage>
        <taxon>Bacteria</taxon>
        <taxon>Pseudomonadati</taxon>
        <taxon>Pseudomonadota</taxon>
        <taxon>Gammaproteobacteria</taxon>
        <taxon>Lysobacterales</taxon>
        <taxon>Rhodanobacteraceae</taxon>
        <taxon>Dokdonella</taxon>
    </lineage>
</organism>
<evidence type="ECO:0000313" key="2">
    <source>
        <dbReference type="EMBL" id="ANB19141.1"/>
    </source>
</evidence>
<dbReference type="AlphaFoldDB" id="A0A160DXU0"/>
<sequence length="139" mass="14726">MRSAPAIAFDYRPSRLLIAALTVMGSLALVAVALCGLGLPLKLAVAAIVVVCVIRALTGLIRPAYTRIAHGEAGWVLVRRSGAEAAAALSKHVKLGALQVLDLRVDSRSFRVVVLPDNLEPDLRRRLALIPMAGTPSSR</sequence>
<keyword evidence="3" id="KW-1185">Reference proteome</keyword>
<protein>
    <recommendedName>
        <fullName evidence="4">Toxin CptA</fullName>
    </recommendedName>
</protein>
<evidence type="ECO:0008006" key="4">
    <source>
        <dbReference type="Google" id="ProtNLM"/>
    </source>
</evidence>
<reference evidence="2 3" key="1">
    <citation type="submission" date="2016-04" db="EMBL/GenBank/DDBJ databases">
        <title>Complete genome sequence of Dokdonella koreensis DS-123T.</title>
        <authorList>
            <person name="Kim J.F."/>
            <person name="Lee H."/>
            <person name="Kwak M.-J."/>
        </authorList>
    </citation>
    <scope>NUCLEOTIDE SEQUENCE [LARGE SCALE GENOMIC DNA]</scope>
    <source>
        <strain evidence="2 3">DS-123</strain>
    </source>
</reference>
<accession>A0A160DXU0</accession>
<keyword evidence="1" id="KW-0472">Membrane</keyword>
<dbReference type="KEGG" id="dko:I596_3151"/>
<keyword evidence="1" id="KW-0812">Transmembrane</keyword>
<evidence type="ECO:0000313" key="3">
    <source>
        <dbReference type="Proteomes" id="UP000076830"/>
    </source>
</evidence>